<reference evidence="1 2" key="1">
    <citation type="journal article" date="2014" name="PLoS ONE">
        <title>The first complete genome sequence of the class fimbriimonadia in the phylum armatimonadetes.</title>
        <authorList>
            <person name="Hu Z.Y."/>
            <person name="Wang Y.Z."/>
            <person name="Im W.T."/>
            <person name="Wang S.Y."/>
            <person name="Zhao G.P."/>
            <person name="Zheng H.J."/>
            <person name="Quan Z.X."/>
        </authorList>
    </citation>
    <scope>NUCLEOTIDE SEQUENCE [LARGE SCALE GENOMIC DNA]</scope>
    <source>
        <strain evidence="1">Gsoil 348</strain>
    </source>
</reference>
<dbReference type="AlphaFoldDB" id="A0A068NTQ9"/>
<dbReference type="Proteomes" id="UP000027982">
    <property type="component" value="Chromosome"/>
</dbReference>
<keyword evidence="2" id="KW-1185">Reference proteome</keyword>
<sequence>MIELLVVIAIIAILAAILFPVFAQAKEAAKQTACLSNTKQLGVSQLLYSNDADDTVIPSNTARDQDGDPQLAPLADQIAGSWTNSIQPYIKNSQILFCPSFSEGNLKKAMDDAACDGDGSSGSGWGGTLPPQGGKYLSNYGIAKHSIYWSCDPGVNSESQPYANYPGSGWTYNYDSSNYEYKTENLSEVVETARTANIGDAFTAVNTAGTRVVEKFGCESQFRHKSDGGSFTFLDGHSKYLHGNPEKFHTKDSSGCIFETYFTLDR</sequence>
<evidence type="ECO:0008006" key="3">
    <source>
        <dbReference type="Google" id="ProtNLM"/>
    </source>
</evidence>
<dbReference type="STRING" id="661478.OP10G_3458"/>
<dbReference type="KEGG" id="fgi:OP10G_3458"/>
<proteinExistence type="predicted"/>
<dbReference type="PANTHER" id="PTHR30093">
    <property type="entry name" value="GENERAL SECRETION PATHWAY PROTEIN G"/>
    <property type="match status" value="1"/>
</dbReference>
<evidence type="ECO:0000313" key="1">
    <source>
        <dbReference type="EMBL" id="AIE86826.1"/>
    </source>
</evidence>
<dbReference type="SUPFAM" id="SSF54523">
    <property type="entry name" value="Pili subunits"/>
    <property type="match status" value="1"/>
</dbReference>
<dbReference type="EMBL" id="CP007139">
    <property type="protein sequence ID" value="AIE86826.1"/>
    <property type="molecule type" value="Genomic_DNA"/>
</dbReference>
<accession>A0A068NTQ9</accession>
<dbReference type="InterPro" id="IPR045584">
    <property type="entry name" value="Pilin-like"/>
</dbReference>
<dbReference type="Gene3D" id="3.30.700.10">
    <property type="entry name" value="Glycoprotein, Type 4 Pilin"/>
    <property type="match status" value="1"/>
</dbReference>
<dbReference type="eggNOG" id="COG4537">
    <property type="taxonomic scope" value="Bacteria"/>
</dbReference>
<protein>
    <recommendedName>
        <fullName evidence="3">Prepilin-type N-terminal cleavage/methylation domain-containing protein</fullName>
    </recommendedName>
</protein>
<organism evidence="1 2">
    <name type="scientific">Fimbriimonas ginsengisoli Gsoil 348</name>
    <dbReference type="NCBI Taxonomy" id="661478"/>
    <lineage>
        <taxon>Bacteria</taxon>
        <taxon>Bacillati</taxon>
        <taxon>Armatimonadota</taxon>
        <taxon>Fimbriimonadia</taxon>
        <taxon>Fimbriimonadales</taxon>
        <taxon>Fimbriimonadaceae</taxon>
        <taxon>Fimbriimonas</taxon>
    </lineage>
</organism>
<dbReference type="HOGENOM" id="CLU_041661_1_1_0"/>
<gene>
    <name evidence="1" type="ORF">OP10G_3458</name>
</gene>
<name>A0A068NTQ9_FIMGI</name>
<evidence type="ECO:0000313" key="2">
    <source>
        <dbReference type="Proteomes" id="UP000027982"/>
    </source>
</evidence>